<evidence type="ECO:0000256" key="2">
    <source>
        <dbReference type="ARBA" id="ARBA00022475"/>
    </source>
</evidence>
<reference evidence="7 8" key="1">
    <citation type="submission" date="2017-10" db="EMBL/GenBank/DDBJ databases">
        <title>Frigbacter circumglobatus gen. nov. sp. nov., isolated from sediment cultured in situ.</title>
        <authorList>
            <person name="Zhao Z."/>
        </authorList>
    </citation>
    <scope>NUCLEOTIDE SEQUENCE [LARGE SCALE GENOMIC DNA]</scope>
    <source>
        <strain evidence="7 8">ZYL</strain>
    </source>
</reference>
<dbReference type="GO" id="GO:0022857">
    <property type="term" value="F:transmembrane transporter activity"/>
    <property type="evidence" value="ECO:0007669"/>
    <property type="project" value="InterPro"/>
</dbReference>
<evidence type="ECO:0000256" key="3">
    <source>
        <dbReference type="ARBA" id="ARBA00022692"/>
    </source>
</evidence>
<dbReference type="InParanoid" id="A0A2G4YW23"/>
<organism evidence="7 8">
    <name type="scientific">Paremcibacter congregatus</name>
    <dbReference type="NCBI Taxonomy" id="2043170"/>
    <lineage>
        <taxon>Bacteria</taxon>
        <taxon>Pseudomonadati</taxon>
        <taxon>Pseudomonadota</taxon>
        <taxon>Alphaproteobacteria</taxon>
        <taxon>Emcibacterales</taxon>
        <taxon>Emcibacteraceae</taxon>
        <taxon>Paremcibacter</taxon>
    </lineage>
</organism>
<evidence type="ECO:0000256" key="6">
    <source>
        <dbReference type="SAM" id="Phobius"/>
    </source>
</evidence>
<keyword evidence="4 6" id="KW-1133">Transmembrane helix</keyword>
<name>A0A2G4YW23_9PROT</name>
<gene>
    <name evidence="7" type="ORF">CRD36_01270</name>
</gene>
<evidence type="ECO:0000313" key="8">
    <source>
        <dbReference type="Proteomes" id="UP000229730"/>
    </source>
</evidence>
<keyword evidence="8" id="KW-1185">Reference proteome</keyword>
<feature type="transmembrane region" description="Helical" evidence="6">
    <location>
        <begin position="316"/>
        <end position="335"/>
    </location>
</feature>
<keyword evidence="5 6" id="KW-0472">Membrane</keyword>
<evidence type="ECO:0000256" key="1">
    <source>
        <dbReference type="ARBA" id="ARBA00004651"/>
    </source>
</evidence>
<evidence type="ECO:0008006" key="9">
    <source>
        <dbReference type="Google" id="ProtNLM"/>
    </source>
</evidence>
<dbReference type="InterPro" id="IPR050367">
    <property type="entry name" value="APC_superfamily"/>
</dbReference>
<dbReference type="EMBL" id="PDEM01000007">
    <property type="protein sequence ID" value="PHZ86541.1"/>
    <property type="molecule type" value="Genomic_DNA"/>
</dbReference>
<feature type="transmembrane region" description="Helical" evidence="6">
    <location>
        <begin position="150"/>
        <end position="168"/>
    </location>
</feature>
<protein>
    <recommendedName>
        <fullName evidence="9">Amino acid permease</fullName>
    </recommendedName>
</protein>
<dbReference type="PIRSF" id="PIRSF006060">
    <property type="entry name" value="AA_transporter"/>
    <property type="match status" value="1"/>
</dbReference>
<sequence>MNTSSLHRTIGLKSAVFIIIGFIVGATIFVLPGSLAVEAGPAVFLAYLLASIPAIFACFVMAQVGGAFPVSGASFMIVSKVLSPYWGFIYLCLLVPMAAIIVPLIAFGFADYLQHFFPRTDVTITSITITLLFMITNCFGIDFAAKIQGILVVFFLLTLTIFGVGGVAQGDAELIKPFFPKGFSPVVLAAVTAYFSYSGVFVITEIAGEIKNPSRTIPRAIFISFAVILAIYTLVPLALVMTLPWASYADTSMAVVTAAEVFLPDWIVDLIAISALFAAATSINGLLMALSRDWFKGAEVNIFPKYFAKIDERRGVPVRAVLLVGLLSMAGIFIGGTITDYAQAAVLGIMVMQILTGIAVLRLPKLLPEVYEQAHFKLGPRALIFYSLGFIIFSAAFFLFLGAFSLTEVVIGVIYLCLCSLYFKIRIKTVQLKIQRQR</sequence>
<feature type="transmembrane region" description="Helical" evidence="6">
    <location>
        <begin position="341"/>
        <end position="361"/>
    </location>
</feature>
<dbReference type="InterPro" id="IPR002293">
    <property type="entry name" value="AA/rel_permease1"/>
</dbReference>
<dbReference type="PANTHER" id="PTHR42770:SF7">
    <property type="entry name" value="MEMBRANE PROTEIN"/>
    <property type="match status" value="1"/>
</dbReference>
<comment type="caution">
    <text evidence="7">The sequence shown here is derived from an EMBL/GenBank/DDBJ whole genome shotgun (WGS) entry which is preliminary data.</text>
</comment>
<accession>A0A2G4YW23</accession>
<feature type="transmembrane region" description="Helical" evidence="6">
    <location>
        <begin position="266"/>
        <end position="287"/>
    </location>
</feature>
<dbReference type="RefSeq" id="WP_099470918.1">
    <property type="nucleotide sequence ID" value="NZ_CP041025.1"/>
</dbReference>
<keyword evidence="2" id="KW-1003">Cell membrane</keyword>
<feature type="transmembrane region" description="Helical" evidence="6">
    <location>
        <begin position="188"/>
        <end position="208"/>
    </location>
</feature>
<dbReference type="OrthoDB" id="7065842at2"/>
<keyword evidence="3 6" id="KW-0812">Transmembrane</keyword>
<evidence type="ECO:0000313" key="7">
    <source>
        <dbReference type="EMBL" id="PHZ86541.1"/>
    </source>
</evidence>
<dbReference type="Proteomes" id="UP000229730">
    <property type="component" value="Unassembled WGS sequence"/>
</dbReference>
<feature type="transmembrane region" description="Helical" evidence="6">
    <location>
        <begin position="88"/>
        <end position="110"/>
    </location>
</feature>
<feature type="transmembrane region" description="Helical" evidence="6">
    <location>
        <begin position="220"/>
        <end position="246"/>
    </location>
</feature>
<comment type="subcellular location">
    <subcellularLocation>
        <location evidence="1">Cell membrane</location>
        <topology evidence="1">Multi-pass membrane protein</topology>
    </subcellularLocation>
</comment>
<feature type="transmembrane region" description="Helical" evidence="6">
    <location>
        <begin position="382"/>
        <end position="403"/>
    </location>
</feature>
<dbReference type="Pfam" id="PF13520">
    <property type="entry name" value="AA_permease_2"/>
    <property type="match status" value="1"/>
</dbReference>
<dbReference type="FunCoup" id="A0A2G4YW23">
    <property type="interactions" value="400"/>
</dbReference>
<feature type="transmembrane region" description="Helical" evidence="6">
    <location>
        <begin position="44"/>
        <end position="68"/>
    </location>
</feature>
<dbReference type="PANTHER" id="PTHR42770">
    <property type="entry name" value="AMINO ACID TRANSPORTER-RELATED"/>
    <property type="match status" value="1"/>
</dbReference>
<proteinExistence type="predicted"/>
<feature type="transmembrane region" description="Helical" evidence="6">
    <location>
        <begin position="12"/>
        <end position="32"/>
    </location>
</feature>
<dbReference type="AlphaFoldDB" id="A0A2G4YW23"/>
<evidence type="ECO:0000256" key="5">
    <source>
        <dbReference type="ARBA" id="ARBA00023136"/>
    </source>
</evidence>
<feature type="transmembrane region" description="Helical" evidence="6">
    <location>
        <begin position="409"/>
        <end position="427"/>
    </location>
</feature>
<dbReference type="Gene3D" id="1.20.1740.10">
    <property type="entry name" value="Amino acid/polyamine transporter I"/>
    <property type="match status" value="1"/>
</dbReference>
<evidence type="ECO:0000256" key="4">
    <source>
        <dbReference type="ARBA" id="ARBA00022989"/>
    </source>
</evidence>
<feature type="transmembrane region" description="Helical" evidence="6">
    <location>
        <begin position="122"/>
        <end position="143"/>
    </location>
</feature>
<dbReference type="GO" id="GO:0005886">
    <property type="term" value="C:plasma membrane"/>
    <property type="evidence" value="ECO:0007669"/>
    <property type="project" value="UniProtKB-SubCell"/>
</dbReference>